<name>A0A1G5RI62_PHOLU</name>
<accession>A0A1G5RI62</accession>
<feature type="signal peptide" evidence="1">
    <location>
        <begin position="1"/>
        <end position="17"/>
    </location>
</feature>
<evidence type="ECO:0000313" key="3">
    <source>
        <dbReference type="Proteomes" id="UP000183223"/>
    </source>
</evidence>
<dbReference type="EMBL" id="FMWJ01000039">
    <property type="protein sequence ID" value="SCZ73724.1"/>
    <property type="molecule type" value="Genomic_DNA"/>
</dbReference>
<proteinExistence type="predicted"/>
<dbReference type="AlphaFoldDB" id="A0A1G5RI62"/>
<evidence type="ECO:0000256" key="1">
    <source>
        <dbReference type="SAM" id="SignalP"/>
    </source>
</evidence>
<feature type="chain" id="PRO_5010321394" evidence="1">
    <location>
        <begin position="18"/>
        <end position="154"/>
    </location>
</feature>
<dbReference type="OrthoDB" id="9883598at2"/>
<dbReference type="GeneID" id="45655074"/>
<evidence type="ECO:0000313" key="2">
    <source>
        <dbReference type="EMBL" id="SCZ73724.1"/>
    </source>
</evidence>
<sequence length="154" mass="17652">MKNILFIFLLLPLSAIANMKDTVMEYMRVSAQYQVKVTDWYKKNDTWITELTIHHNEKMKVTISGDRVAVHSHFSKPISDMFSSGCASISKEIIPEAGYWDENATANTKAINQLWSDKDWQEKFQTKTVVIDGWKIIAIKKPLELSCVIEPVSV</sequence>
<organism evidence="2 3">
    <name type="scientific">Photorhabdus luminescens</name>
    <name type="common">Xenorhabdus luminescens</name>
    <dbReference type="NCBI Taxonomy" id="29488"/>
    <lineage>
        <taxon>Bacteria</taxon>
        <taxon>Pseudomonadati</taxon>
        <taxon>Pseudomonadota</taxon>
        <taxon>Gammaproteobacteria</taxon>
        <taxon>Enterobacterales</taxon>
        <taxon>Morganellaceae</taxon>
        <taxon>Photorhabdus</taxon>
    </lineage>
</organism>
<dbReference type="RefSeq" id="WP_049581980.1">
    <property type="nucleotide sequence ID" value="NZ_CAWQXX010000062.1"/>
</dbReference>
<keyword evidence="1" id="KW-0732">Signal</keyword>
<dbReference type="Proteomes" id="UP000183223">
    <property type="component" value="Unassembled WGS sequence"/>
</dbReference>
<reference evidence="3" key="1">
    <citation type="submission" date="2016-10" db="EMBL/GenBank/DDBJ databases">
        <authorList>
            <person name="Varghese N."/>
            <person name="Submissions S."/>
        </authorList>
    </citation>
    <scope>NUCLEOTIDE SEQUENCE [LARGE SCALE GENOMIC DNA]</scope>
    <source>
        <strain evidence="3">ATCC 29999</strain>
    </source>
</reference>
<protein>
    <submittedName>
        <fullName evidence="2">Uncharacterized protein</fullName>
    </submittedName>
</protein>
<keyword evidence="3" id="KW-1185">Reference proteome</keyword>
<gene>
    <name evidence="2" type="ORF">SAMN02982990_04354</name>
</gene>